<reference evidence="8" key="1">
    <citation type="journal article" date="2014" name="Front. Microbiol.">
        <title>High frequency of phylogenetically diverse reductive dehalogenase-homologous genes in deep subseafloor sedimentary metagenomes.</title>
        <authorList>
            <person name="Kawai M."/>
            <person name="Futagami T."/>
            <person name="Toyoda A."/>
            <person name="Takaki Y."/>
            <person name="Nishi S."/>
            <person name="Hori S."/>
            <person name="Arai W."/>
            <person name="Tsubouchi T."/>
            <person name="Morono Y."/>
            <person name="Uchiyama I."/>
            <person name="Ito T."/>
            <person name="Fujiyama A."/>
            <person name="Inagaki F."/>
            <person name="Takami H."/>
        </authorList>
    </citation>
    <scope>NUCLEOTIDE SEQUENCE</scope>
    <source>
        <strain evidence="8">Expedition CK06-06</strain>
    </source>
</reference>
<comment type="caution">
    <text evidence="8">The sequence shown here is derived from an EMBL/GenBank/DDBJ whole genome shotgun (WGS) entry which is preliminary data.</text>
</comment>
<evidence type="ECO:0000256" key="2">
    <source>
        <dbReference type="ARBA" id="ARBA00023444"/>
    </source>
</evidence>
<name>X0XJI0_9ZZZZ</name>
<dbReference type="InterPro" id="IPR053953">
    <property type="entry name" value="NirdL-like_HTH"/>
</dbReference>
<keyword evidence="1" id="KW-0456">Lyase</keyword>
<comment type="similarity">
    <text evidence="3">Belongs to the Ahb/Nir family.</text>
</comment>
<dbReference type="GO" id="GO:0016829">
    <property type="term" value="F:lyase activity"/>
    <property type="evidence" value="ECO:0007669"/>
    <property type="project" value="UniProtKB-KW"/>
</dbReference>
<dbReference type="Gene3D" id="3.30.70.3460">
    <property type="match status" value="1"/>
</dbReference>
<comment type="catalytic activity">
    <reaction evidence="5">
        <text>siroheme + 2 H(+) = 12,18-didecarboxysiroheme + 2 CO2</text>
        <dbReference type="Rhea" id="RHEA:19093"/>
        <dbReference type="ChEBI" id="CHEBI:15378"/>
        <dbReference type="ChEBI" id="CHEBI:16526"/>
        <dbReference type="ChEBI" id="CHEBI:60052"/>
        <dbReference type="ChEBI" id="CHEBI:140497"/>
        <dbReference type="EC" id="4.1.1.111"/>
    </reaction>
</comment>
<dbReference type="Pfam" id="PF17805">
    <property type="entry name" value="AsnC_trans_reg2"/>
    <property type="match status" value="1"/>
</dbReference>
<proteinExistence type="inferred from homology"/>
<feature type="non-terminal residue" evidence="8">
    <location>
        <position position="124"/>
    </location>
</feature>
<evidence type="ECO:0000256" key="3">
    <source>
        <dbReference type="ARBA" id="ARBA00023457"/>
    </source>
</evidence>
<accession>X0XJI0</accession>
<dbReference type="Pfam" id="PF22451">
    <property type="entry name" value="NirdL-like_HTH"/>
    <property type="match status" value="1"/>
</dbReference>
<gene>
    <name evidence="8" type="ORF">S01H1_84638</name>
</gene>
<evidence type="ECO:0000259" key="7">
    <source>
        <dbReference type="Pfam" id="PF22451"/>
    </source>
</evidence>
<dbReference type="EC" id="4.1.1.111" evidence="4"/>
<evidence type="ECO:0000256" key="5">
    <source>
        <dbReference type="ARBA" id="ARBA00048470"/>
    </source>
</evidence>
<sequence length="124" mass="13867">ADISPIDSPQGDRPTVALTSRDTAFIRELQEDIEIVSQPFAGVAQRLGVSQEEVVVWLQEAKAAGWLRRFAAVLHQRQAGYVANGMVAWRVPEDSIERAAMVATSLPQVSHCYQRLTYPDWPYN</sequence>
<comment type="pathway">
    <text evidence="2">Porphyrin-containing compound metabolism.</text>
</comment>
<evidence type="ECO:0000313" key="8">
    <source>
        <dbReference type="EMBL" id="GAG43340.1"/>
    </source>
</evidence>
<evidence type="ECO:0000259" key="6">
    <source>
        <dbReference type="Pfam" id="PF17805"/>
    </source>
</evidence>
<dbReference type="AlphaFoldDB" id="X0XJI0"/>
<feature type="domain" description="Siroheme decarboxylase NirL-like HTH" evidence="7">
    <location>
        <begin position="23"/>
        <end position="68"/>
    </location>
</feature>
<feature type="domain" description="Siroheme decarboxylase AsnC-like ligand binding" evidence="6">
    <location>
        <begin position="78"/>
        <end position="124"/>
    </location>
</feature>
<dbReference type="InterPro" id="IPR040523">
    <property type="entry name" value="AsnC_trans_reg2"/>
</dbReference>
<evidence type="ECO:0000256" key="4">
    <source>
        <dbReference type="ARBA" id="ARBA00023471"/>
    </source>
</evidence>
<organism evidence="8">
    <name type="scientific">marine sediment metagenome</name>
    <dbReference type="NCBI Taxonomy" id="412755"/>
    <lineage>
        <taxon>unclassified sequences</taxon>
        <taxon>metagenomes</taxon>
        <taxon>ecological metagenomes</taxon>
    </lineage>
</organism>
<protein>
    <recommendedName>
        <fullName evidence="4">siroheme decarboxylase</fullName>
        <ecNumber evidence="4">4.1.1.111</ecNumber>
    </recommendedName>
</protein>
<dbReference type="EMBL" id="BARS01057842">
    <property type="protein sequence ID" value="GAG43340.1"/>
    <property type="molecule type" value="Genomic_DNA"/>
</dbReference>
<dbReference type="InterPro" id="IPR050684">
    <property type="entry name" value="HTH-Siroheme_Decarb"/>
</dbReference>
<dbReference type="PANTHER" id="PTHR43413">
    <property type="entry name" value="TRANSCRIPTIONAL REGULATOR, ASNC FAMILY"/>
    <property type="match status" value="1"/>
</dbReference>
<dbReference type="PANTHER" id="PTHR43413:SF1">
    <property type="entry name" value="SIROHEME DECARBOXYLASE NIRL SUBUNIT"/>
    <property type="match status" value="1"/>
</dbReference>
<evidence type="ECO:0000256" key="1">
    <source>
        <dbReference type="ARBA" id="ARBA00023239"/>
    </source>
</evidence>
<feature type="non-terminal residue" evidence="8">
    <location>
        <position position="1"/>
    </location>
</feature>